<accession>A0A6I4I809</accession>
<dbReference type="RefSeq" id="WP_157539399.1">
    <property type="nucleotide sequence ID" value="NZ_WQLA01000001.1"/>
</dbReference>
<comment type="caution">
    <text evidence="1">The sequence shown here is derived from an EMBL/GenBank/DDBJ whole genome shotgun (WGS) entry which is preliminary data.</text>
</comment>
<keyword evidence="2" id="KW-1185">Reference proteome</keyword>
<dbReference type="EMBL" id="WQLA01000001">
    <property type="protein sequence ID" value="MVN89599.1"/>
    <property type="molecule type" value="Genomic_DNA"/>
</dbReference>
<dbReference type="OrthoDB" id="800062at2"/>
<proteinExistence type="predicted"/>
<gene>
    <name evidence="1" type="ORF">GO816_00500</name>
</gene>
<evidence type="ECO:0000313" key="2">
    <source>
        <dbReference type="Proteomes" id="UP000434850"/>
    </source>
</evidence>
<sequence length="106" mass="12707">MDNFFFINTDISVYLFCTKQRNTNLLIFTSYLLYFLQKQIKSIVMHIAYSSLTNFHTHSKRNRTRNEIDKVLKLRHKAYEAACIKHREEIAAIQKYLPGWQPAFEM</sequence>
<reference evidence="1 2" key="1">
    <citation type="submission" date="2019-12" db="EMBL/GenBank/DDBJ databases">
        <title>Mucilaginibacter sp. HME9299 genome sequencing and assembly.</title>
        <authorList>
            <person name="Kang H."/>
            <person name="Kim H."/>
            <person name="Joh K."/>
        </authorList>
    </citation>
    <scope>NUCLEOTIDE SEQUENCE [LARGE SCALE GENOMIC DNA]</scope>
    <source>
        <strain evidence="1 2">HME9299</strain>
    </source>
</reference>
<protein>
    <submittedName>
        <fullName evidence="1">Uncharacterized protein</fullName>
    </submittedName>
</protein>
<dbReference type="AlphaFoldDB" id="A0A6I4I809"/>
<evidence type="ECO:0000313" key="1">
    <source>
        <dbReference type="EMBL" id="MVN89599.1"/>
    </source>
</evidence>
<organism evidence="1 2">
    <name type="scientific">Mucilaginibacter aquatilis</name>
    <dbReference type="NCBI Taxonomy" id="1517760"/>
    <lineage>
        <taxon>Bacteria</taxon>
        <taxon>Pseudomonadati</taxon>
        <taxon>Bacteroidota</taxon>
        <taxon>Sphingobacteriia</taxon>
        <taxon>Sphingobacteriales</taxon>
        <taxon>Sphingobacteriaceae</taxon>
        <taxon>Mucilaginibacter</taxon>
    </lineage>
</organism>
<name>A0A6I4I809_9SPHI</name>
<dbReference type="Proteomes" id="UP000434850">
    <property type="component" value="Unassembled WGS sequence"/>
</dbReference>